<evidence type="ECO:0000256" key="2">
    <source>
        <dbReference type="ARBA" id="ARBA00022946"/>
    </source>
</evidence>
<dbReference type="PANTHER" id="PTHR45663">
    <property type="entry name" value="GEO12009P1"/>
    <property type="match status" value="1"/>
</dbReference>
<dbReference type="CDD" id="cd02947">
    <property type="entry name" value="TRX_family"/>
    <property type="match status" value="1"/>
</dbReference>
<keyword evidence="4" id="KW-1015">Disulfide bond</keyword>
<reference evidence="7" key="1">
    <citation type="submission" date="2024-10" db="EMBL/GenBank/DDBJ databases">
        <authorList>
            <person name="Ryan C."/>
        </authorList>
    </citation>
    <scope>NUCLEOTIDE SEQUENCE [LARGE SCALE GENOMIC DNA]</scope>
</reference>
<protein>
    <recommendedName>
        <fullName evidence="6">Thioredoxin domain-containing protein</fullName>
    </recommendedName>
</protein>
<dbReference type="PANTHER" id="PTHR45663:SF39">
    <property type="entry name" value="THIOREDOXIN DOMAIN-CONTAINING PROTEIN"/>
    <property type="match status" value="1"/>
</dbReference>
<organism evidence="7 8">
    <name type="scientific">Urochloa decumbens</name>
    <dbReference type="NCBI Taxonomy" id="240449"/>
    <lineage>
        <taxon>Eukaryota</taxon>
        <taxon>Viridiplantae</taxon>
        <taxon>Streptophyta</taxon>
        <taxon>Embryophyta</taxon>
        <taxon>Tracheophyta</taxon>
        <taxon>Spermatophyta</taxon>
        <taxon>Magnoliopsida</taxon>
        <taxon>Liliopsida</taxon>
        <taxon>Poales</taxon>
        <taxon>Poaceae</taxon>
        <taxon>PACMAD clade</taxon>
        <taxon>Panicoideae</taxon>
        <taxon>Panicodae</taxon>
        <taxon>Paniceae</taxon>
        <taxon>Melinidinae</taxon>
        <taxon>Urochloa</taxon>
    </lineage>
</organism>
<dbReference type="AlphaFoldDB" id="A0ABC9DJS9"/>
<dbReference type="Gene3D" id="3.40.30.10">
    <property type="entry name" value="Glutaredoxin"/>
    <property type="match status" value="1"/>
</dbReference>
<dbReference type="PROSITE" id="PS00194">
    <property type="entry name" value="THIOREDOXIN_1"/>
    <property type="match status" value="1"/>
</dbReference>
<gene>
    <name evidence="7" type="ORF">URODEC1_LOCUS86242</name>
</gene>
<dbReference type="PROSITE" id="PS51352">
    <property type="entry name" value="THIOREDOXIN_2"/>
    <property type="match status" value="1"/>
</dbReference>
<dbReference type="EMBL" id="OZ075144">
    <property type="protein sequence ID" value="CAL5040697.1"/>
    <property type="molecule type" value="Genomic_DNA"/>
</dbReference>
<name>A0ABC9DJS9_9POAL</name>
<dbReference type="InterPro" id="IPR005746">
    <property type="entry name" value="Thioredoxin"/>
</dbReference>
<keyword evidence="2" id="KW-0809">Transit peptide</keyword>
<evidence type="ECO:0000313" key="7">
    <source>
        <dbReference type="EMBL" id="CAL5040697.1"/>
    </source>
</evidence>
<accession>A0ABC9DJS9</accession>
<dbReference type="InterPro" id="IPR036249">
    <property type="entry name" value="Thioredoxin-like_sf"/>
</dbReference>
<dbReference type="Pfam" id="PF00085">
    <property type="entry name" value="Thioredoxin"/>
    <property type="match status" value="1"/>
</dbReference>
<keyword evidence="5" id="KW-0676">Redox-active center</keyword>
<proteinExistence type="predicted"/>
<feature type="domain" description="Thioredoxin" evidence="6">
    <location>
        <begin position="63"/>
        <end position="177"/>
    </location>
</feature>
<keyword evidence="1" id="KW-0813">Transport</keyword>
<evidence type="ECO:0000256" key="5">
    <source>
        <dbReference type="ARBA" id="ARBA00023284"/>
    </source>
</evidence>
<dbReference type="SUPFAM" id="SSF52833">
    <property type="entry name" value="Thioredoxin-like"/>
    <property type="match status" value="1"/>
</dbReference>
<dbReference type="GO" id="GO:0140096">
    <property type="term" value="F:catalytic activity, acting on a protein"/>
    <property type="evidence" value="ECO:0007669"/>
    <property type="project" value="UniProtKB-ARBA"/>
</dbReference>
<dbReference type="InterPro" id="IPR013766">
    <property type="entry name" value="Thioredoxin_domain"/>
</dbReference>
<evidence type="ECO:0000256" key="3">
    <source>
        <dbReference type="ARBA" id="ARBA00022982"/>
    </source>
</evidence>
<evidence type="ECO:0000256" key="1">
    <source>
        <dbReference type="ARBA" id="ARBA00022448"/>
    </source>
</evidence>
<dbReference type="NCBIfam" id="TIGR01068">
    <property type="entry name" value="thioredoxin"/>
    <property type="match status" value="1"/>
</dbReference>
<keyword evidence="3" id="KW-0249">Electron transport</keyword>
<dbReference type="PRINTS" id="PR00421">
    <property type="entry name" value="THIOREDOXIN"/>
</dbReference>
<evidence type="ECO:0000256" key="4">
    <source>
        <dbReference type="ARBA" id="ARBA00023157"/>
    </source>
</evidence>
<sequence>MSTETIAAAATSALGTRRLRVAAPFVSLRFRPTARLLPGAVAASGPATRRCKAKAHDHDESKGKASAAVDDQLVLDVAGSTWDDLVLGCQSPVLVEFWAPWCGPCRLMLPVVADVAKAYAGRLRCLKLSTDENQDVATWYGIRSIPTILIFKNGERKETVIGAVSDTTLAMTVERFL</sequence>
<evidence type="ECO:0000259" key="6">
    <source>
        <dbReference type="PROSITE" id="PS51352"/>
    </source>
</evidence>
<keyword evidence="8" id="KW-1185">Reference proteome</keyword>
<dbReference type="InterPro" id="IPR017937">
    <property type="entry name" value="Thioredoxin_CS"/>
</dbReference>
<evidence type="ECO:0000313" key="8">
    <source>
        <dbReference type="Proteomes" id="UP001497457"/>
    </source>
</evidence>
<dbReference type="FunFam" id="3.40.30.10:FF:000001">
    <property type="entry name" value="Thioredoxin"/>
    <property type="match status" value="1"/>
</dbReference>
<dbReference type="Proteomes" id="UP001497457">
    <property type="component" value="Chromosome 34rd"/>
</dbReference>